<evidence type="ECO:0000259" key="3">
    <source>
        <dbReference type="PROSITE" id="PS50222"/>
    </source>
</evidence>
<evidence type="ECO:0000313" key="5">
    <source>
        <dbReference type="RefSeq" id="XP_002737275.1"/>
    </source>
</evidence>
<feature type="domain" description="MAM" evidence="2">
    <location>
        <begin position="949"/>
        <end position="1036"/>
    </location>
</feature>
<dbReference type="RefSeq" id="XP_002737275.1">
    <property type="nucleotide sequence ID" value="XM_002737229.1"/>
</dbReference>
<dbReference type="InterPro" id="IPR001611">
    <property type="entry name" value="Leu-rich_rpt"/>
</dbReference>
<dbReference type="InterPro" id="IPR011992">
    <property type="entry name" value="EF-hand-dom_pair"/>
</dbReference>
<dbReference type="CDD" id="cd06263">
    <property type="entry name" value="MAM"/>
    <property type="match status" value="3"/>
</dbReference>
<feature type="domain" description="EF-hand" evidence="3">
    <location>
        <begin position="383"/>
        <end position="418"/>
    </location>
</feature>
<feature type="domain" description="MAM" evidence="2">
    <location>
        <begin position="445"/>
        <end position="604"/>
    </location>
</feature>
<protein>
    <submittedName>
        <fullName evidence="5">MAM and LDL-receptor class A domain-containing protein C10orf112-like</fullName>
    </submittedName>
</protein>
<feature type="domain" description="MAM" evidence="2">
    <location>
        <begin position="787"/>
        <end position="943"/>
    </location>
</feature>
<gene>
    <name evidence="5" type="primary">LOC100370418</name>
</gene>
<keyword evidence="1" id="KW-0106">Calcium</keyword>
<dbReference type="Gene3D" id="3.80.10.10">
    <property type="entry name" value="Ribonuclease Inhibitor"/>
    <property type="match status" value="1"/>
</dbReference>
<dbReference type="Pfam" id="PF13499">
    <property type="entry name" value="EF-hand_7"/>
    <property type="match status" value="1"/>
</dbReference>
<dbReference type="SUPFAM" id="SSF52047">
    <property type="entry name" value="RNI-like"/>
    <property type="match status" value="1"/>
</dbReference>
<feature type="domain" description="EF-hand" evidence="3">
    <location>
        <begin position="347"/>
        <end position="382"/>
    </location>
</feature>
<dbReference type="SMART" id="SM00137">
    <property type="entry name" value="MAM"/>
    <property type="match status" value="3"/>
</dbReference>
<dbReference type="SUPFAM" id="SSF47473">
    <property type="entry name" value="EF-hand"/>
    <property type="match status" value="1"/>
</dbReference>
<dbReference type="PROSITE" id="PS00018">
    <property type="entry name" value="EF_HAND_1"/>
    <property type="match status" value="1"/>
</dbReference>
<sequence>MNSMKNKAESVCLQHYGLGPLGAKAIAATMVRNVFTSVLNLKDNDIGAEGSMYIIEMLTENVGVKILNLSENKLGSEGARLVCEVMDDNSYLTSLHLSGNGFRESDAKYFAELLKSEASSNLVELDLSHNNFSEKGGEWLAIAIKKNKTLKKLDLSWNHFRRKGAVALCRAFKMNTTLTYLDLSWNGLADDGAVVMAYVLKKNDTLRYLDVGFNRISRIGIAKLTDALRYNTTLNELKVRTIYVLRYNTTLNELKVAGNTITHKASAAMLVAIETSSQSSINVLDLGTESVTREFVDHLEELQLERPIKVIYGSVVTEINLRHRMIARIKDLPPKNPLRVLRDYVVENQLRAGDLFLRFDKNRDNRLTRQELRQGVRDIDLPLNAEERKILYKALDKQERGYIDYSEFVSTLQLLVREERSRRLSLKLAVRTAIMVAFVWETNIFECDFEDDICGLTVKENWQRHRGYTETSNTGPSTDRTKGTEEGYYFYMDATTLPTYETATFRTRVFDSTRASCLHFSYYMYGKDCGYLRVYLKEMVSNTTTVVWKRWFDQGKQWLPVDVNIRTTESYQLIFEADSSISYNMDEGDIALDDIVIRNEICPFSGDCNFEKGGFCGWYNVTNTWSVKTVKDLKPGPDWDTTLKTENGGVLFLDILRLTRDNSTAQFVLKDLPFTDVNGMCLHFWYYTSGSFGTLNVYVDYGTTFPGKQLYFTESMATGQWIYANVPVVSNVIHTVIIEVVSDENSNGFVCIDDIRFTTGWCDVLPKSAEAPPPTDTPTTQPMAGVNDCDFELNICPWSYSSDSEFYWSRVQAKDVEGHGPSVDHTTSSGEGWYMYIETESTHQTVEKALFESPELEVSDSCLTFWYHMYGTHVNSLTVFIKDEDDEPLWTRQGGDVDEWRFASVPLDSVDPFKVIFEGKRDNSSHGDIAVDDIRIITEQCPVPPYHSIGCDFEQHHWCDWTQDKIDDFDFKRASGPTLSCDTGPSVDHTTGTEFGHYIYIDSGEQNGGDRAALWSGYYNWDSSSLKKCWIFYYNYHMAVTATIALYKEVNF</sequence>
<dbReference type="InterPro" id="IPR013320">
    <property type="entry name" value="ConA-like_dom_sf"/>
</dbReference>
<evidence type="ECO:0000313" key="4">
    <source>
        <dbReference type="Proteomes" id="UP000694865"/>
    </source>
</evidence>
<accession>A0ABM0GTX4</accession>
<dbReference type="InterPro" id="IPR018247">
    <property type="entry name" value="EF_Hand_1_Ca_BS"/>
</dbReference>
<dbReference type="InterPro" id="IPR000998">
    <property type="entry name" value="MAM_dom"/>
</dbReference>
<dbReference type="SMART" id="SM00368">
    <property type="entry name" value="LRR_RI"/>
    <property type="match status" value="8"/>
</dbReference>
<evidence type="ECO:0000256" key="1">
    <source>
        <dbReference type="ARBA" id="ARBA00022837"/>
    </source>
</evidence>
<organism evidence="4 5">
    <name type="scientific">Saccoglossus kowalevskii</name>
    <name type="common">Acorn worm</name>
    <dbReference type="NCBI Taxonomy" id="10224"/>
    <lineage>
        <taxon>Eukaryota</taxon>
        <taxon>Metazoa</taxon>
        <taxon>Hemichordata</taxon>
        <taxon>Enteropneusta</taxon>
        <taxon>Harrimaniidae</taxon>
        <taxon>Saccoglossus</taxon>
    </lineage>
</organism>
<name>A0ABM0GTX4_SACKO</name>
<dbReference type="Pfam" id="PF13516">
    <property type="entry name" value="LRR_6"/>
    <property type="match status" value="6"/>
</dbReference>
<feature type="domain" description="MAM" evidence="2">
    <location>
        <begin position="606"/>
        <end position="764"/>
    </location>
</feature>
<dbReference type="Pfam" id="PF00629">
    <property type="entry name" value="MAM"/>
    <property type="match status" value="4"/>
</dbReference>
<dbReference type="PROSITE" id="PS50060">
    <property type="entry name" value="MAM_2"/>
    <property type="match status" value="4"/>
</dbReference>
<dbReference type="SUPFAM" id="SSF49899">
    <property type="entry name" value="Concanavalin A-like lectins/glucanases"/>
    <property type="match status" value="4"/>
</dbReference>
<dbReference type="GeneID" id="100370418"/>
<dbReference type="InterPro" id="IPR002048">
    <property type="entry name" value="EF_hand_dom"/>
</dbReference>
<dbReference type="PROSITE" id="PS50222">
    <property type="entry name" value="EF_HAND_2"/>
    <property type="match status" value="2"/>
</dbReference>
<evidence type="ECO:0000259" key="2">
    <source>
        <dbReference type="PROSITE" id="PS50060"/>
    </source>
</evidence>
<dbReference type="PANTHER" id="PTHR23282">
    <property type="entry name" value="APICAL ENDOSOMAL GLYCOPROTEIN PRECURSOR"/>
    <property type="match status" value="1"/>
</dbReference>
<dbReference type="CDD" id="cd00051">
    <property type="entry name" value="EFh"/>
    <property type="match status" value="1"/>
</dbReference>
<proteinExistence type="predicted"/>
<dbReference type="InterPro" id="IPR051560">
    <property type="entry name" value="MAM_domain-containing"/>
</dbReference>
<dbReference type="Proteomes" id="UP000694865">
    <property type="component" value="Unplaced"/>
</dbReference>
<dbReference type="PANTHER" id="PTHR23282:SF101">
    <property type="entry name" value="MAM DOMAIN-CONTAINING PROTEIN"/>
    <property type="match status" value="1"/>
</dbReference>
<dbReference type="Gene3D" id="1.10.238.10">
    <property type="entry name" value="EF-hand"/>
    <property type="match status" value="1"/>
</dbReference>
<dbReference type="Gene3D" id="2.60.120.200">
    <property type="match status" value="4"/>
</dbReference>
<reference evidence="5" key="1">
    <citation type="submission" date="2025-08" db="UniProtKB">
        <authorList>
            <consortium name="RefSeq"/>
        </authorList>
    </citation>
    <scope>IDENTIFICATION</scope>
    <source>
        <tissue evidence="5">Testes</tissue>
    </source>
</reference>
<keyword evidence="4" id="KW-1185">Reference proteome</keyword>
<dbReference type="InterPro" id="IPR032675">
    <property type="entry name" value="LRR_dom_sf"/>
</dbReference>